<organism evidence="3 4">
    <name type="scientific">Aureococcus anophagefferens</name>
    <name type="common">Harmful bloom alga</name>
    <dbReference type="NCBI Taxonomy" id="44056"/>
    <lineage>
        <taxon>Eukaryota</taxon>
        <taxon>Sar</taxon>
        <taxon>Stramenopiles</taxon>
        <taxon>Ochrophyta</taxon>
        <taxon>Pelagophyceae</taxon>
        <taxon>Pelagomonadales</taxon>
        <taxon>Pelagomonadaceae</taxon>
        <taxon>Aureococcus</taxon>
    </lineage>
</organism>
<protein>
    <recommendedName>
        <fullName evidence="5">CcmD family protein</fullName>
    </recommendedName>
</protein>
<feature type="signal peptide" evidence="2">
    <location>
        <begin position="1"/>
        <end position="24"/>
    </location>
</feature>
<evidence type="ECO:0000256" key="2">
    <source>
        <dbReference type="SAM" id="SignalP"/>
    </source>
</evidence>
<accession>A0ABR1GDF3</accession>
<evidence type="ECO:0000313" key="4">
    <source>
        <dbReference type="Proteomes" id="UP001363151"/>
    </source>
</evidence>
<dbReference type="EMBL" id="JBBJCI010000032">
    <property type="protein sequence ID" value="KAK7254135.1"/>
    <property type="molecule type" value="Genomic_DNA"/>
</dbReference>
<comment type="caution">
    <text evidence="3">The sequence shown here is derived from an EMBL/GenBank/DDBJ whole genome shotgun (WGS) entry which is preliminary data.</text>
</comment>
<sequence>MLAAPRSTVLSLLVWLTSFVAIRADDDDDDEDDEVGVGMYILIFFAAMVVVVMYSWMGWTLYQGIKEGKKRN</sequence>
<dbReference type="Proteomes" id="UP001363151">
    <property type="component" value="Unassembled WGS sequence"/>
</dbReference>
<name>A0ABR1GDF3_AURAN</name>
<evidence type="ECO:0008006" key="5">
    <source>
        <dbReference type="Google" id="ProtNLM"/>
    </source>
</evidence>
<reference evidence="3 4" key="1">
    <citation type="submission" date="2024-03" db="EMBL/GenBank/DDBJ databases">
        <title>Aureococcus anophagefferens CCMP1851 and Kratosvirus quantuckense: Draft genome of a second virus-susceptible host strain in the model system.</title>
        <authorList>
            <person name="Chase E."/>
            <person name="Truchon A.R."/>
            <person name="Schepens W."/>
            <person name="Wilhelm S.W."/>
        </authorList>
    </citation>
    <scope>NUCLEOTIDE SEQUENCE [LARGE SCALE GENOMIC DNA]</scope>
    <source>
        <strain evidence="3 4">CCMP1851</strain>
    </source>
</reference>
<keyword evidence="1" id="KW-1133">Transmembrane helix</keyword>
<evidence type="ECO:0000256" key="1">
    <source>
        <dbReference type="SAM" id="Phobius"/>
    </source>
</evidence>
<keyword evidence="4" id="KW-1185">Reference proteome</keyword>
<keyword evidence="1" id="KW-0472">Membrane</keyword>
<keyword evidence="2" id="KW-0732">Signal</keyword>
<proteinExistence type="predicted"/>
<evidence type="ECO:0000313" key="3">
    <source>
        <dbReference type="EMBL" id="KAK7254135.1"/>
    </source>
</evidence>
<gene>
    <name evidence="3" type="ORF">SO694_00008366</name>
</gene>
<feature type="chain" id="PRO_5046387185" description="CcmD family protein" evidence="2">
    <location>
        <begin position="25"/>
        <end position="72"/>
    </location>
</feature>
<keyword evidence="1" id="KW-0812">Transmembrane</keyword>
<feature type="transmembrane region" description="Helical" evidence="1">
    <location>
        <begin position="40"/>
        <end position="62"/>
    </location>
</feature>